<proteinExistence type="predicted"/>
<comment type="caution">
    <text evidence="2">The sequence shown here is derived from an EMBL/GenBank/DDBJ whole genome shotgun (WGS) entry which is preliminary data.</text>
</comment>
<gene>
    <name evidence="2" type="ORF">ACH4F9_37750</name>
</gene>
<sequence length="46" mass="5198">MTHDHGNPVQPALPDGVPPTHRPQHTILSIDPIHDFIHDAHDRRAH</sequence>
<accession>A0ABW7R0E6</accession>
<dbReference type="Proteomes" id="UP001610818">
    <property type="component" value="Unassembled WGS sequence"/>
</dbReference>
<dbReference type="EMBL" id="JBIRGQ010000008">
    <property type="protein sequence ID" value="MFH8550751.1"/>
    <property type="molecule type" value="Genomic_DNA"/>
</dbReference>
<protein>
    <submittedName>
        <fullName evidence="2">Uncharacterized protein</fullName>
    </submittedName>
</protein>
<dbReference type="RefSeq" id="WP_397717528.1">
    <property type="nucleotide sequence ID" value="NZ_JBIRGN010000008.1"/>
</dbReference>
<organism evidence="2 3">
    <name type="scientific">Streptomyces longisporoflavus</name>
    <dbReference type="NCBI Taxonomy" id="28044"/>
    <lineage>
        <taxon>Bacteria</taxon>
        <taxon>Bacillati</taxon>
        <taxon>Actinomycetota</taxon>
        <taxon>Actinomycetes</taxon>
        <taxon>Kitasatosporales</taxon>
        <taxon>Streptomycetaceae</taxon>
        <taxon>Streptomyces</taxon>
    </lineage>
</organism>
<reference evidence="2 3" key="1">
    <citation type="submission" date="2024-10" db="EMBL/GenBank/DDBJ databases">
        <title>The Natural Products Discovery Center: Release of the First 8490 Sequenced Strains for Exploring Actinobacteria Biosynthetic Diversity.</title>
        <authorList>
            <person name="Kalkreuter E."/>
            <person name="Kautsar S.A."/>
            <person name="Yang D."/>
            <person name="Bader C.D."/>
            <person name="Teijaro C.N."/>
            <person name="Fluegel L."/>
            <person name="Davis C.M."/>
            <person name="Simpson J.R."/>
            <person name="Lauterbach L."/>
            <person name="Steele A.D."/>
            <person name="Gui C."/>
            <person name="Meng S."/>
            <person name="Li G."/>
            <person name="Viehrig K."/>
            <person name="Ye F."/>
            <person name="Su P."/>
            <person name="Kiefer A.F."/>
            <person name="Nichols A."/>
            <person name="Cepeda A.J."/>
            <person name="Yan W."/>
            <person name="Fan B."/>
            <person name="Jiang Y."/>
            <person name="Adhikari A."/>
            <person name="Zheng C.-J."/>
            <person name="Schuster L."/>
            <person name="Cowan T.M."/>
            <person name="Smanski M.J."/>
            <person name="Chevrette M.G."/>
            <person name="De Carvalho L.P.S."/>
            <person name="Shen B."/>
        </authorList>
    </citation>
    <scope>NUCLEOTIDE SEQUENCE [LARGE SCALE GENOMIC DNA]</scope>
    <source>
        <strain evidence="2 3">NPDC017990</strain>
    </source>
</reference>
<name>A0ABW7R0E6_9ACTN</name>
<feature type="region of interest" description="Disordered" evidence="1">
    <location>
        <begin position="1"/>
        <end position="33"/>
    </location>
</feature>
<evidence type="ECO:0000313" key="3">
    <source>
        <dbReference type="Proteomes" id="UP001610818"/>
    </source>
</evidence>
<keyword evidence="3" id="KW-1185">Reference proteome</keyword>
<evidence type="ECO:0000313" key="2">
    <source>
        <dbReference type="EMBL" id="MFH8550751.1"/>
    </source>
</evidence>
<evidence type="ECO:0000256" key="1">
    <source>
        <dbReference type="SAM" id="MobiDB-lite"/>
    </source>
</evidence>